<comment type="function">
    <text evidence="17">Core component of the MRN complex, which plays a central role in double-strand break (DSB) repair, DNA recombination, maintenance of telomere integrity and meiosis. The MRN complex is involved in the repair of DNA double-strand breaks (DSBs) via homologous recombination (HR), an error-free mechanism which primarily occurs during S and G2 phases. The complex (1) mediates the end resection of damaged DNA, which generates proper single-stranded DNA, a key initial steps in HR, and is (2) required for the recruitment of other repair factors and efficient activation of ATM and ATR upon DNA damage. Within the MRN complex, MRE11 possesses both single-strand endonuclease activity and double-strand-specific 3'-5' exonuclease activity. MRE11 first endonucleolytically cleaves the 5' strand at DNA DSB ends to prevent non-homologous end joining (NHEJ) and licence HR. It then generates a single-stranded DNA gap via 3' to 5' exonucleolytic degradation, which is required for single-strand invasion and recombination.</text>
</comment>
<feature type="compositionally biased region" description="Basic residues" evidence="20">
    <location>
        <begin position="517"/>
        <end position="526"/>
    </location>
</feature>
<evidence type="ECO:0000256" key="15">
    <source>
        <dbReference type="ARBA" id="ARBA00023254"/>
    </source>
</evidence>
<dbReference type="SUPFAM" id="SSF56300">
    <property type="entry name" value="Metallo-dependent phosphatases"/>
    <property type="match status" value="1"/>
</dbReference>
<feature type="compositionally biased region" description="Acidic residues" evidence="20">
    <location>
        <begin position="628"/>
        <end position="644"/>
    </location>
</feature>
<name>A0A1E1K440_9HELO</name>
<dbReference type="GO" id="GO:0004017">
    <property type="term" value="F:AMP kinase activity"/>
    <property type="evidence" value="ECO:0007669"/>
    <property type="project" value="EnsemblFungi"/>
</dbReference>
<dbReference type="Gene3D" id="3.30.110.110">
    <property type="entry name" value="Mre11, capping domain"/>
    <property type="match status" value="1"/>
</dbReference>
<dbReference type="CDD" id="cd00840">
    <property type="entry name" value="MPP_Mre11_N"/>
    <property type="match status" value="1"/>
</dbReference>
<evidence type="ECO:0000256" key="20">
    <source>
        <dbReference type="SAM" id="MobiDB-lite"/>
    </source>
</evidence>
<dbReference type="InterPro" id="IPR003701">
    <property type="entry name" value="Mre11"/>
</dbReference>
<dbReference type="AlphaFoldDB" id="A0A1E1K440"/>
<keyword evidence="7" id="KW-0479">Metal-binding</keyword>
<comment type="similarity">
    <text evidence="4 17 19">Belongs to the MRE11/RAD32 family.</text>
</comment>
<dbReference type="GO" id="GO:0062176">
    <property type="term" value="P:R-loop processing"/>
    <property type="evidence" value="ECO:0007669"/>
    <property type="project" value="EnsemblFungi"/>
</dbReference>
<comment type="subcellular location">
    <subcellularLocation>
        <location evidence="3">Chromosome</location>
    </subcellularLocation>
    <subcellularLocation>
        <location evidence="2 17">Nucleus</location>
    </subcellularLocation>
</comment>
<dbReference type="GO" id="GO:0035753">
    <property type="term" value="P:maintenance of DNA trinucleotide repeats"/>
    <property type="evidence" value="ECO:0007669"/>
    <property type="project" value="EnsemblFungi"/>
</dbReference>
<feature type="compositionally biased region" description="Basic residues" evidence="20">
    <location>
        <begin position="591"/>
        <end position="609"/>
    </location>
</feature>
<dbReference type="GO" id="GO:0010780">
    <property type="term" value="P:meiotic DNA double-strand break formation involved in reciprocal meiotic recombination"/>
    <property type="evidence" value="ECO:0007669"/>
    <property type="project" value="EnsemblFungi"/>
</dbReference>
<evidence type="ECO:0000256" key="13">
    <source>
        <dbReference type="ARBA" id="ARBA00023211"/>
    </source>
</evidence>
<dbReference type="Pfam" id="PF04152">
    <property type="entry name" value="Mre11_DNA_bind"/>
    <property type="match status" value="1"/>
</dbReference>
<dbReference type="GO" id="GO:0035861">
    <property type="term" value="C:site of double-strand break"/>
    <property type="evidence" value="ECO:0007669"/>
    <property type="project" value="EnsemblFungi"/>
</dbReference>
<dbReference type="Gene3D" id="3.60.21.10">
    <property type="match status" value="1"/>
</dbReference>
<feature type="region of interest" description="Disordered" evidence="20">
    <location>
        <begin position="507"/>
        <end position="703"/>
    </location>
</feature>
<dbReference type="NCBIfam" id="TIGR00583">
    <property type="entry name" value="mre11"/>
    <property type="match status" value="1"/>
</dbReference>
<keyword evidence="5" id="KW-0158">Chromosome</keyword>
<evidence type="ECO:0000313" key="23">
    <source>
        <dbReference type="Proteomes" id="UP000178912"/>
    </source>
</evidence>
<keyword evidence="6 17" id="KW-0540">Nuclease</keyword>
<evidence type="ECO:0000256" key="12">
    <source>
        <dbReference type="ARBA" id="ARBA00023204"/>
    </source>
</evidence>
<dbReference type="GO" id="GO:0043047">
    <property type="term" value="F:single-stranded telomeric DNA binding"/>
    <property type="evidence" value="ECO:0007669"/>
    <property type="project" value="EnsemblFungi"/>
</dbReference>
<dbReference type="GO" id="GO:0008296">
    <property type="term" value="F:3'-5'-DNA exonuclease activity"/>
    <property type="evidence" value="ECO:0007669"/>
    <property type="project" value="EnsemblFungi"/>
</dbReference>
<dbReference type="GO" id="GO:0140445">
    <property type="term" value="C:chromosome, telomeric repeat region"/>
    <property type="evidence" value="ECO:0007669"/>
    <property type="project" value="EnsemblFungi"/>
</dbReference>
<dbReference type="GO" id="GO:1990918">
    <property type="term" value="P:double-strand break repair involved in meiotic recombination"/>
    <property type="evidence" value="ECO:0007669"/>
    <property type="project" value="EnsemblFungi"/>
</dbReference>
<protein>
    <recommendedName>
        <fullName evidence="17">Double-strand break repair protein</fullName>
    </recommendedName>
</protein>
<keyword evidence="12 17" id="KW-0234">DNA repair</keyword>
<evidence type="ECO:0000256" key="3">
    <source>
        <dbReference type="ARBA" id="ARBA00004286"/>
    </source>
</evidence>
<accession>A0A1E1K440</accession>
<dbReference type="GO" id="GO:0000727">
    <property type="term" value="P:double-strand break repair via break-induced replication"/>
    <property type="evidence" value="ECO:0007669"/>
    <property type="project" value="EnsemblFungi"/>
</dbReference>
<keyword evidence="15 17" id="KW-0469">Meiosis</keyword>
<comment type="cofactor">
    <cofactor evidence="1 17">
        <name>Mn(2+)</name>
        <dbReference type="ChEBI" id="CHEBI:29035"/>
    </cofactor>
</comment>
<dbReference type="InterPro" id="IPR038487">
    <property type="entry name" value="Mre11_capping_dom"/>
</dbReference>
<dbReference type="InterPro" id="IPR007281">
    <property type="entry name" value="Mre11_DNA-bd"/>
</dbReference>
<keyword evidence="23" id="KW-1185">Reference proteome</keyword>
<feature type="compositionally biased region" description="Polar residues" evidence="20">
    <location>
        <begin position="660"/>
        <end position="674"/>
    </location>
</feature>
<keyword evidence="9 17" id="KW-0227">DNA damage</keyword>
<dbReference type="GO" id="GO:0000723">
    <property type="term" value="P:telomere maintenance"/>
    <property type="evidence" value="ECO:0007669"/>
    <property type="project" value="EnsemblFungi"/>
</dbReference>
<dbReference type="InterPro" id="IPR004843">
    <property type="entry name" value="Calcineurin-like_PHP"/>
</dbReference>
<reference evidence="23" key="1">
    <citation type="submission" date="2016-03" db="EMBL/GenBank/DDBJ databases">
        <authorList>
            <person name="Guldener U."/>
        </authorList>
    </citation>
    <scope>NUCLEOTIDE SEQUENCE [LARGE SCALE GENOMIC DNA]</scope>
    <source>
        <strain evidence="23">04CH-RAC-A.6.1</strain>
    </source>
</reference>
<dbReference type="OrthoDB" id="30417at2759"/>
<dbReference type="GO" id="GO:0006357">
    <property type="term" value="P:regulation of transcription by RNA polymerase II"/>
    <property type="evidence" value="ECO:0007669"/>
    <property type="project" value="EnsemblFungi"/>
</dbReference>
<dbReference type="PIRSF" id="PIRSF000882">
    <property type="entry name" value="DSB_repair_MRE11"/>
    <property type="match status" value="1"/>
</dbReference>
<evidence type="ECO:0000256" key="7">
    <source>
        <dbReference type="ARBA" id="ARBA00022723"/>
    </source>
</evidence>
<evidence type="ECO:0000256" key="16">
    <source>
        <dbReference type="ARBA" id="ARBA00064981"/>
    </source>
</evidence>
<evidence type="ECO:0000256" key="18">
    <source>
        <dbReference type="PIRSR" id="PIRSR000882-1"/>
    </source>
</evidence>
<dbReference type="Pfam" id="PF00149">
    <property type="entry name" value="Metallophos"/>
    <property type="match status" value="1"/>
</dbReference>
<evidence type="ECO:0000256" key="19">
    <source>
        <dbReference type="RuleBase" id="RU003447"/>
    </source>
</evidence>
<evidence type="ECO:0000256" key="14">
    <source>
        <dbReference type="ARBA" id="ARBA00023242"/>
    </source>
</evidence>
<dbReference type="GO" id="GO:0010791">
    <property type="term" value="P:DNA double-strand break processing involved in repair via synthesis-dependent strand annealing"/>
    <property type="evidence" value="ECO:0007669"/>
    <property type="project" value="EnsemblFungi"/>
</dbReference>
<evidence type="ECO:0000256" key="17">
    <source>
        <dbReference type="PIRNR" id="PIRNR000882"/>
    </source>
</evidence>
<evidence type="ECO:0000313" key="22">
    <source>
        <dbReference type="EMBL" id="CZS92762.1"/>
    </source>
</evidence>
<keyword evidence="13 17" id="KW-0464">Manganese</keyword>
<dbReference type="SMART" id="SM01347">
    <property type="entry name" value="Mre11_DNA_bind"/>
    <property type="match status" value="1"/>
</dbReference>
<dbReference type="GO" id="GO:0031573">
    <property type="term" value="P:mitotic intra-S DNA damage checkpoint signaling"/>
    <property type="evidence" value="ECO:0007669"/>
    <property type="project" value="EnsemblFungi"/>
</dbReference>
<keyword evidence="10 17" id="KW-0378">Hydrolase</keyword>
<feature type="compositionally biased region" description="Acidic residues" evidence="20">
    <location>
        <begin position="682"/>
        <end position="693"/>
    </location>
</feature>
<dbReference type="GO" id="GO:0006303">
    <property type="term" value="P:double-strand break repair via nonhomologous end joining"/>
    <property type="evidence" value="ECO:0007669"/>
    <property type="project" value="EnsemblFungi"/>
</dbReference>
<evidence type="ECO:0000256" key="10">
    <source>
        <dbReference type="ARBA" id="ARBA00022801"/>
    </source>
</evidence>
<sequence>MPSSSADTIRILIATDSHVGYEERDPIRKDDSWKSFDEVIRMAKDQDVDMVLLAGDLFHDNKPSRKSIYQVMRSLRQNCLGDKPCELQFLSDANEVFDGAFNIVNYEDPDINVAIPVFSIHGNHDDPTGDGHLCSLDLLQVSGLLNYFGRTPESDRIDIKPVLLQKGSTKLALYGMSNVRDERLHRTFRDGGVKFFSPSEQKKEWFNLMAVHQNHYAHTESGYLPEYFLPDLLDLVVWGHEHECLIDPRENPTMGFHVMQPGSSVATSLVPGEAVSKHVAILSVTGRDFTVEKHRIKSVRPFVHRELVLAEDDRFKRLAKMKDNRSSLTVQLVKVVNELIEEAKEEWLAIQDPDDPPEEVPLPLVRLRVEYSAPDGGKFDCENPQRFSNRFIETVANRKDVVQFYKKKTSSRKTNLDEKEMPDAEILAAISNDNVKVSMLVHEFLAAQSLKILPQEPFGDAVTQFVEKDDKHAVDTFIIDSLATGVRDLMGLDDEEDDLDTAMERLREKQNSEFKAGVKRPKRKGTMKPTPPNWDSDTNGAWADQPGSMLFIEDADDDEGETPKPKRGAKKAAALSEDDNESVMSTTTKKAPARKASIKKAPVKPKAAPKAKAPAKTPAKGRKKVLEPSEDEDDDVIMLDDDEPAPTKSQPKRAAAITSRGRQTQINFSQSQAKNKAVRELSDDEISDDDDAFEPVVSSSRRK</sequence>
<dbReference type="GO" id="GO:0051880">
    <property type="term" value="F:G-quadruplex DNA binding"/>
    <property type="evidence" value="ECO:0007669"/>
    <property type="project" value="EnsemblFungi"/>
</dbReference>
<dbReference type="FunFam" id="3.60.21.10:FF:000011">
    <property type="entry name" value="Double-strand break repair protein"/>
    <property type="match status" value="1"/>
</dbReference>
<dbReference type="EMBL" id="FJUX01000013">
    <property type="protein sequence ID" value="CZS92762.1"/>
    <property type="molecule type" value="Genomic_DNA"/>
</dbReference>
<dbReference type="GO" id="GO:0006284">
    <property type="term" value="P:base-excision repair"/>
    <property type="evidence" value="ECO:0007669"/>
    <property type="project" value="EnsemblFungi"/>
</dbReference>
<dbReference type="PANTHER" id="PTHR10139">
    <property type="entry name" value="DOUBLE-STRAND BREAK REPAIR PROTEIN MRE11"/>
    <property type="match status" value="1"/>
</dbReference>
<dbReference type="GO" id="GO:0030437">
    <property type="term" value="P:ascospore formation"/>
    <property type="evidence" value="ECO:0007669"/>
    <property type="project" value="EnsemblFungi"/>
</dbReference>
<dbReference type="GO" id="GO:0030145">
    <property type="term" value="F:manganese ion binding"/>
    <property type="evidence" value="ECO:0007669"/>
    <property type="project" value="UniProtKB-UniRule"/>
</dbReference>
<dbReference type="PANTHER" id="PTHR10139:SF1">
    <property type="entry name" value="DOUBLE-STRAND BREAK REPAIR PROTEIN MRE11"/>
    <property type="match status" value="1"/>
</dbReference>
<evidence type="ECO:0000256" key="9">
    <source>
        <dbReference type="ARBA" id="ARBA00022763"/>
    </source>
</evidence>
<evidence type="ECO:0000256" key="2">
    <source>
        <dbReference type="ARBA" id="ARBA00004123"/>
    </source>
</evidence>
<dbReference type="GO" id="GO:0000014">
    <property type="term" value="F:single-stranded DNA endodeoxyribonuclease activity"/>
    <property type="evidence" value="ECO:0007669"/>
    <property type="project" value="TreeGrafter"/>
</dbReference>
<dbReference type="GO" id="GO:0097552">
    <property type="term" value="P:mitochondrial double-strand break repair via homologous recombination"/>
    <property type="evidence" value="ECO:0007669"/>
    <property type="project" value="EnsemblFungi"/>
</dbReference>
<evidence type="ECO:0000259" key="21">
    <source>
        <dbReference type="SMART" id="SM01347"/>
    </source>
</evidence>
<feature type="active site" description="Proton donor" evidence="18">
    <location>
        <position position="124"/>
    </location>
</feature>
<gene>
    <name evidence="22" type="ORF">RAG0_03278</name>
</gene>
<dbReference type="GO" id="GO:0060090">
    <property type="term" value="F:molecular adaptor activity"/>
    <property type="evidence" value="ECO:0007669"/>
    <property type="project" value="EnsemblFungi"/>
</dbReference>
<dbReference type="Proteomes" id="UP000178912">
    <property type="component" value="Unassembled WGS sequence"/>
</dbReference>
<keyword evidence="11 17" id="KW-0269">Exonuclease</keyword>
<evidence type="ECO:0000256" key="6">
    <source>
        <dbReference type="ARBA" id="ARBA00022722"/>
    </source>
</evidence>
<evidence type="ECO:0000256" key="11">
    <source>
        <dbReference type="ARBA" id="ARBA00022839"/>
    </source>
</evidence>
<feature type="domain" description="Mre11 DNA-binding" evidence="21">
    <location>
        <begin position="289"/>
        <end position="465"/>
    </location>
</feature>
<evidence type="ECO:0000256" key="8">
    <source>
        <dbReference type="ARBA" id="ARBA00022759"/>
    </source>
</evidence>
<dbReference type="GO" id="GO:0007095">
    <property type="term" value="P:mitotic G2 DNA damage checkpoint signaling"/>
    <property type="evidence" value="ECO:0007669"/>
    <property type="project" value="TreeGrafter"/>
</dbReference>
<evidence type="ECO:0000256" key="5">
    <source>
        <dbReference type="ARBA" id="ARBA00022454"/>
    </source>
</evidence>
<evidence type="ECO:0000256" key="1">
    <source>
        <dbReference type="ARBA" id="ARBA00001936"/>
    </source>
</evidence>
<comment type="subunit">
    <text evidence="16">Component of the MRN complex composed of two heterodimers RAD50 and MRE11 associated with a single NBS1.</text>
</comment>
<evidence type="ECO:0000256" key="4">
    <source>
        <dbReference type="ARBA" id="ARBA00009028"/>
    </source>
</evidence>
<dbReference type="GO" id="GO:0003691">
    <property type="term" value="F:double-stranded telomeric DNA binding"/>
    <property type="evidence" value="ECO:0007669"/>
    <property type="project" value="EnsemblFungi"/>
</dbReference>
<dbReference type="InterPro" id="IPR041796">
    <property type="entry name" value="Mre11_N"/>
</dbReference>
<keyword evidence="8 17" id="KW-0255">Endonuclease</keyword>
<dbReference type="GO" id="GO:0030870">
    <property type="term" value="C:Mre11 complex"/>
    <property type="evidence" value="ECO:0007669"/>
    <property type="project" value="UniProtKB-UniRule"/>
</dbReference>
<dbReference type="InterPro" id="IPR029052">
    <property type="entry name" value="Metallo-depent_PP-like"/>
</dbReference>
<keyword evidence="14 17" id="KW-0539">Nucleus</keyword>
<organism evidence="22 23">
    <name type="scientific">Rhynchosporium agropyri</name>
    <dbReference type="NCBI Taxonomy" id="914238"/>
    <lineage>
        <taxon>Eukaryota</taxon>
        <taxon>Fungi</taxon>
        <taxon>Dikarya</taxon>
        <taxon>Ascomycota</taxon>
        <taxon>Pezizomycotina</taxon>
        <taxon>Leotiomycetes</taxon>
        <taxon>Helotiales</taxon>
        <taxon>Ploettnerulaceae</taxon>
        <taxon>Rhynchosporium</taxon>
    </lineage>
</organism>
<proteinExistence type="inferred from homology"/>